<dbReference type="Pfam" id="PF01633">
    <property type="entry name" value="Choline_kinase"/>
    <property type="match status" value="1"/>
</dbReference>
<dbReference type="GO" id="GO:0005776">
    <property type="term" value="C:autophagosome"/>
    <property type="evidence" value="ECO:0007669"/>
    <property type="project" value="UniProtKB-SubCell"/>
</dbReference>
<dbReference type="InterPro" id="IPR036322">
    <property type="entry name" value="WD40_repeat_dom_sf"/>
</dbReference>
<proteinExistence type="predicted"/>
<dbReference type="PROSITE" id="PS50294">
    <property type="entry name" value="WD_REPEATS_REGION"/>
    <property type="match status" value="1"/>
</dbReference>
<evidence type="ECO:0000256" key="1">
    <source>
        <dbReference type="ARBA" id="ARBA00004419"/>
    </source>
</evidence>
<dbReference type="SMART" id="SM00320">
    <property type="entry name" value="WD40"/>
    <property type="match status" value="2"/>
</dbReference>
<comment type="caution">
    <text evidence="6">The sequence shown here is derived from an EMBL/GenBank/DDBJ whole genome shotgun (WGS) entry which is preliminary data.</text>
</comment>
<evidence type="ECO:0000256" key="4">
    <source>
        <dbReference type="PROSITE-ProRule" id="PRU00221"/>
    </source>
</evidence>
<evidence type="ECO:0008006" key="8">
    <source>
        <dbReference type="Google" id="ProtNLM"/>
    </source>
</evidence>
<evidence type="ECO:0000313" key="6">
    <source>
        <dbReference type="EMBL" id="CAF1439360.1"/>
    </source>
</evidence>
<keyword evidence="3" id="KW-0677">Repeat</keyword>
<dbReference type="InterPro" id="IPR015943">
    <property type="entry name" value="WD40/YVTN_repeat-like_dom_sf"/>
</dbReference>
<dbReference type="EMBL" id="CAJNOE010001634">
    <property type="protein sequence ID" value="CAF1439360.1"/>
    <property type="molecule type" value="Genomic_DNA"/>
</dbReference>
<dbReference type="Proteomes" id="UP000663860">
    <property type="component" value="Unassembled WGS sequence"/>
</dbReference>
<organism evidence="6 7">
    <name type="scientific">Adineta steineri</name>
    <dbReference type="NCBI Taxonomy" id="433720"/>
    <lineage>
        <taxon>Eukaryota</taxon>
        <taxon>Metazoa</taxon>
        <taxon>Spiralia</taxon>
        <taxon>Gnathifera</taxon>
        <taxon>Rotifera</taxon>
        <taxon>Eurotatoria</taxon>
        <taxon>Bdelloidea</taxon>
        <taxon>Adinetida</taxon>
        <taxon>Adinetidae</taxon>
        <taxon>Adineta</taxon>
    </lineage>
</organism>
<evidence type="ECO:0000256" key="5">
    <source>
        <dbReference type="SAM" id="MobiDB-lite"/>
    </source>
</evidence>
<keyword evidence="2 4" id="KW-0853">WD repeat</keyword>
<dbReference type="Pfam" id="PF00400">
    <property type="entry name" value="WD40"/>
    <property type="match status" value="1"/>
</dbReference>
<dbReference type="InterPro" id="IPR011009">
    <property type="entry name" value="Kinase-like_dom_sf"/>
</dbReference>
<protein>
    <recommendedName>
        <fullName evidence="8">Katanin p80 subunit C-terminal domain-containing protein</fullName>
    </recommendedName>
</protein>
<dbReference type="Gene3D" id="2.130.10.10">
    <property type="entry name" value="YVTN repeat-like/Quinoprotein amine dehydrogenase"/>
    <property type="match status" value="1"/>
</dbReference>
<dbReference type="SUPFAM" id="SSF50978">
    <property type="entry name" value="WD40 repeat-like"/>
    <property type="match status" value="1"/>
</dbReference>
<feature type="compositionally biased region" description="Low complexity" evidence="5">
    <location>
        <begin position="245"/>
        <end position="258"/>
    </location>
</feature>
<evidence type="ECO:0000256" key="3">
    <source>
        <dbReference type="ARBA" id="ARBA00022737"/>
    </source>
</evidence>
<dbReference type="Gene3D" id="3.90.1200.10">
    <property type="match status" value="1"/>
</dbReference>
<feature type="repeat" description="WD" evidence="4">
    <location>
        <begin position="13"/>
        <end position="54"/>
    </location>
</feature>
<dbReference type="InterPro" id="IPR019775">
    <property type="entry name" value="WD40_repeat_CS"/>
</dbReference>
<feature type="region of interest" description="Disordered" evidence="5">
    <location>
        <begin position="219"/>
        <end position="272"/>
    </location>
</feature>
<gene>
    <name evidence="6" type="ORF">IZO911_LOCUS41708</name>
</gene>
<comment type="subcellular location">
    <subcellularLocation>
        <location evidence="1">Cytoplasmic vesicle</location>
        <location evidence="1">Autophagosome</location>
    </subcellularLocation>
</comment>
<dbReference type="GO" id="GO:0007019">
    <property type="term" value="P:microtubule depolymerization"/>
    <property type="evidence" value="ECO:0007669"/>
    <property type="project" value="TreeGrafter"/>
</dbReference>
<evidence type="ECO:0000313" key="7">
    <source>
        <dbReference type="Proteomes" id="UP000663860"/>
    </source>
</evidence>
<dbReference type="PROSITE" id="PS00678">
    <property type="entry name" value="WD_REPEATS_1"/>
    <property type="match status" value="1"/>
</dbReference>
<dbReference type="InterPro" id="IPR001680">
    <property type="entry name" value="WD40_rpt"/>
</dbReference>
<name>A0A815NW32_9BILA</name>
<dbReference type="SUPFAM" id="SSF56112">
    <property type="entry name" value="Protein kinase-like (PK-like)"/>
    <property type="match status" value="1"/>
</dbReference>
<accession>A0A815NW32</accession>
<reference evidence="6" key="1">
    <citation type="submission" date="2021-02" db="EMBL/GenBank/DDBJ databases">
        <authorList>
            <person name="Nowell W R."/>
        </authorList>
    </citation>
    <scope>NUCLEOTIDE SEQUENCE</scope>
</reference>
<dbReference type="PANTHER" id="PTHR19845:SF0">
    <property type="entry name" value="KATANIN P80 WD40 REPEAT-CONTAINING SUBUNIT B1"/>
    <property type="match status" value="1"/>
</dbReference>
<feature type="compositionally biased region" description="Polar residues" evidence="5">
    <location>
        <begin position="223"/>
        <end position="241"/>
    </location>
</feature>
<dbReference type="AlphaFoldDB" id="A0A815NW32"/>
<dbReference type="GO" id="GO:0008352">
    <property type="term" value="C:katanin complex"/>
    <property type="evidence" value="ECO:0007669"/>
    <property type="project" value="TreeGrafter"/>
</dbReference>
<sequence>MWDVTAGKLIKSFQEHQGPVYTIEYHPKELLLASGGADRRVKFWDLEKLQFVNETEIETSAIKCLQFEPTNASYLLSGSNDMLRAYNYEPVQLLETVQINWKNVLDMTIHKDQLYGASISQNNVHVGSICLRNLKTKRRISPVRDYYPSDPKATSVATGTIIGRRSQYQPMTVKDEHVKLQPEPANISGSDEPKSAGADSVMIDNQADYERIFRGKARLPRSPSHQGSSTQSKGPSLSSAGFNLPTPSSTEISSTPASVVPKQKVSQSISPPPQHVSFAALRRICSLFTFKGIDDGGGIGEDNGGNDSEVLFDRRLDVSSDQLELPLNETLWTELSTEINFIRAVLNEHWSKHNLSIVLCLNNLHIDNFLYNSVTKTTTIIDFDHCLNNYFLFGIVSYFLELIRNNSENEYPERHIQKLFLIQYLKQTSLNLSNLVYDHLKPTDIELERLCDLCGLLIAPIHLY</sequence>
<dbReference type="PROSITE" id="PS50082">
    <property type="entry name" value="WD_REPEATS_2"/>
    <property type="match status" value="1"/>
</dbReference>
<evidence type="ECO:0000256" key="2">
    <source>
        <dbReference type="ARBA" id="ARBA00022574"/>
    </source>
</evidence>
<dbReference type="PANTHER" id="PTHR19845">
    <property type="entry name" value="KATANIN P80 SUBUNIT"/>
    <property type="match status" value="1"/>
</dbReference>